<keyword evidence="1" id="KW-0004">4Fe-4S</keyword>
<evidence type="ECO:0000256" key="1">
    <source>
        <dbReference type="ARBA" id="ARBA00022485"/>
    </source>
</evidence>
<dbReference type="NCBIfam" id="TIGR04478">
    <property type="entry name" value="rSAM_YfkAB"/>
    <property type="match status" value="1"/>
</dbReference>
<dbReference type="Gene3D" id="3.20.20.70">
    <property type="entry name" value="Aldolase class I"/>
    <property type="match status" value="1"/>
</dbReference>
<dbReference type="Pfam" id="PF08756">
    <property type="entry name" value="YfkB"/>
    <property type="match status" value="1"/>
</dbReference>
<evidence type="ECO:0000256" key="3">
    <source>
        <dbReference type="ARBA" id="ARBA00022723"/>
    </source>
</evidence>
<keyword evidence="2" id="KW-0949">S-adenosyl-L-methionine</keyword>
<name>A0A3M8C630_9BACL</name>
<evidence type="ECO:0000259" key="6">
    <source>
        <dbReference type="PROSITE" id="PS51918"/>
    </source>
</evidence>
<gene>
    <name evidence="7" type="primary">yfkAB</name>
    <name evidence="7" type="ORF">EDM52_16580</name>
</gene>
<feature type="domain" description="Radical SAM core" evidence="6">
    <location>
        <begin position="25"/>
        <end position="254"/>
    </location>
</feature>
<dbReference type="OrthoDB" id="2395634at2"/>
<proteinExistence type="predicted"/>
<dbReference type="RefSeq" id="WP_122910082.1">
    <property type="nucleotide sequence ID" value="NZ_CBCSBE010000041.1"/>
</dbReference>
<dbReference type="SUPFAM" id="SSF102114">
    <property type="entry name" value="Radical SAM enzymes"/>
    <property type="match status" value="1"/>
</dbReference>
<organism evidence="7 8">
    <name type="scientific">Brevibacillus invocatus</name>
    <dbReference type="NCBI Taxonomy" id="173959"/>
    <lineage>
        <taxon>Bacteria</taxon>
        <taxon>Bacillati</taxon>
        <taxon>Bacillota</taxon>
        <taxon>Bacilli</taxon>
        <taxon>Bacillales</taxon>
        <taxon>Paenibacillaceae</taxon>
        <taxon>Brevibacillus</taxon>
    </lineage>
</organism>
<dbReference type="PANTHER" id="PTHR42836">
    <property type="entry name" value="7-CARBOXY-7-DEAZAGUANINE SYNTHASE"/>
    <property type="match status" value="1"/>
</dbReference>
<keyword evidence="5" id="KW-0411">Iron-sulfur</keyword>
<dbReference type="AlphaFoldDB" id="A0A3M8C630"/>
<dbReference type="SFLD" id="SFLDG01097">
    <property type="entry name" value="Uncharacterised_Radical_SAM_Su"/>
    <property type="match status" value="1"/>
</dbReference>
<dbReference type="InterPro" id="IPR007197">
    <property type="entry name" value="rSAM"/>
</dbReference>
<dbReference type="SFLD" id="SFLDS00029">
    <property type="entry name" value="Radical_SAM"/>
    <property type="match status" value="1"/>
</dbReference>
<keyword evidence="8" id="KW-1185">Reference proteome</keyword>
<dbReference type="InterPro" id="IPR031004">
    <property type="entry name" value="rSAM_YfkAB"/>
</dbReference>
<evidence type="ECO:0000256" key="2">
    <source>
        <dbReference type="ARBA" id="ARBA00022691"/>
    </source>
</evidence>
<evidence type="ECO:0000256" key="4">
    <source>
        <dbReference type="ARBA" id="ARBA00023004"/>
    </source>
</evidence>
<dbReference type="InterPro" id="IPR014866">
    <property type="entry name" value="YfkB"/>
</dbReference>
<protein>
    <submittedName>
        <fullName evidence="7">Radical SAM/CxCxxxxC motif protein YfkAB</fullName>
    </submittedName>
</protein>
<dbReference type="EMBL" id="RHHR01000032">
    <property type="protein sequence ID" value="RNB70837.1"/>
    <property type="molecule type" value="Genomic_DNA"/>
</dbReference>
<comment type="caution">
    <text evidence="7">The sequence shown here is derived from an EMBL/GenBank/DDBJ whole genome shotgun (WGS) entry which is preliminary data.</text>
</comment>
<dbReference type="InterPro" id="IPR058240">
    <property type="entry name" value="rSAM_sf"/>
</dbReference>
<dbReference type="PANTHER" id="PTHR42836:SF2">
    <property type="entry name" value="PROTEIN YFKA-RELATED"/>
    <property type="match status" value="1"/>
</dbReference>
<dbReference type="GO" id="GO:0003824">
    <property type="term" value="F:catalytic activity"/>
    <property type="evidence" value="ECO:0007669"/>
    <property type="project" value="InterPro"/>
</dbReference>
<dbReference type="CDD" id="cd01335">
    <property type="entry name" value="Radical_SAM"/>
    <property type="match status" value="1"/>
</dbReference>
<dbReference type="GO" id="GO:0051539">
    <property type="term" value="F:4 iron, 4 sulfur cluster binding"/>
    <property type="evidence" value="ECO:0007669"/>
    <property type="project" value="UniProtKB-KW"/>
</dbReference>
<evidence type="ECO:0000313" key="7">
    <source>
        <dbReference type="EMBL" id="RNB70837.1"/>
    </source>
</evidence>
<dbReference type="PROSITE" id="PS51918">
    <property type="entry name" value="RADICAL_SAM"/>
    <property type="match status" value="1"/>
</dbReference>
<keyword evidence="4" id="KW-0408">Iron</keyword>
<dbReference type="Pfam" id="PF04055">
    <property type="entry name" value="Radical_SAM"/>
    <property type="match status" value="1"/>
</dbReference>
<sequence length="371" mass="42674">MIRMVPTTPLRPGQDPWEPLYGVTPPAYQLTSVEFTVTNLCNLRCEHCAVGDTLRYKDDPALPIDLILKRLDEASDLRTLSITGGEPMYSERTVKEVILPILKYATERGLRTQINSNMTMPFSRYELILPYIDVMHISWNWATPEEFHDIVYAKGRQTVSTKQAENLFYGIMENARKLAEAGVFVSAETMLNHRTWPKLETLHAQVLEMGSKRHEIHPMYASDFARDLEVLTLDELRQAIHHMLDIRNEELWMLFGTLPFFACSTLEADRELIQRLHRSKTVTVRNDPDGRNRLNLNIFTGDVIVTDFGDVEPLGNIATDRLQTMFERWQKHALNQKISCYCPSVGCAGPNLLVANTYYPEIDFRERKAIL</sequence>
<evidence type="ECO:0000256" key="5">
    <source>
        <dbReference type="ARBA" id="ARBA00023014"/>
    </source>
</evidence>
<evidence type="ECO:0000313" key="8">
    <source>
        <dbReference type="Proteomes" id="UP000282028"/>
    </source>
</evidence>
<keyword evidence="3" id="KW-0479">Metal-binding</keyword>
<dbReference type="Proteomes" id="UP000282028">
    <property type="component" value="Unassembled WGS sequence"/>
</dbReference>
<accession>A0A3M8C630</accession>
<dbReference type="GO" id="GO:0046872">
    <property type="term" value="F:metal ion binding"/>
    <property type="evidence" value="ECO:0007669"/>
    <property type="project" value="UniProtKB-KW"/>
</dbReference>
<dbReference type="InterPro" id="IPR013785">
    <property type="entry name" value="Aldolase_TIM"/>
</dbReference>
<reference evidence="7 8" key="1">
    <citation type="submission" date="2018-10" db="EMBL/GenBank/DDBJ databases">
        <title>Phylogenomics of Brevibacillus.</title>
        <authorList>
            <person name="Dunlap C."/>
        </authorList>
    </citation>
    <scope>NUCLEOTIDE SEQUENCE [LARGE SCALE GENOMIC DNA]</scope>
    <source>
        <strain evidence="7 8">JCM 12215</strain>
    </source>
</reference>